<evidence type="ECO:0000259" key="3">
    <source>
        <dbReference type="PROSITE" id="PS51186"/>
    </source>
</evidence>
<keyword evidence="2" id="KW-0012">Acyltransferase</keyword>
<comment type="caution">
    <text evidence="4">The sequence shown here is derived from an EMBL/GenBank/DDBJ whole genome shotgun (WGS) entry which is preliminary data.</text>
</comment>
<dbReference type="EMBL" id="QXJM01000039">
    <property type="protein sequence ID" value="RIE02303.1"/>
    <property type="molecule type" value="Genomic_DNA"/>
</dbReference>
<dbReference type="Proteomes" id="UP000266340">
    <property type="component" value="Unassembled WGS sequence"/>
</dbReference>
<dbReference type="AlphaFoldDB" id="A0A398CHP2"/>
<protein>
    <submittedName>
        <fullName evidence="4">GNAT family N-acetyltransferase</fullName>
    </submittedName>
</protein>
<gene>
    <name evidence="4" type="ORF">D3H35_16400</name>
</gene>
<dbReference type="InterPro" id="IPR017255">
    <property type="entry name" value="AcTrfase_GNAT_prd"/>
</dbReference>
<dbReference type="InterPro" id="IPR016181">
    <property type="entry name" value="Acyl_CoA_acyltransferase"/>
</dbReference>
<dbReference type="Pfam" id="PF00583">
    <property type="entry name" value="Acetyltransf_1"/>
    <property type="match status" value="1"/>
</dbReference>
<dbReference type="Gene3D" id="3.40.630.30">
    <property type="match status" value="1"/>
</dbReference>
<proteinExistence type="predicted"/>
<dbReference type="OrthoDB" id="1821130at2"/>
<keyword evidence="5" id="KW-1185">Reference proteome</keyword>
<evidence type="ECO:0000313" key="4">
    <source>
        <dbReference type="EMBL" id="RIE02303.1"/>
    </source>
</evidence>
<sequence>MQIRSFQLSDYRSVAELLENVLSEECCEETMGAFARQLSWDSDLVLVAETESGIVGVLIGTIDQQKGYMYRIAIDPDCRGRGIGRALVSSINNRFRQRNVLKVLIAGDKHNELLKPFYEALGISLKDFANLARPLAIVAG</sequence>
<dbReference type="PIRSF" id="PIRSF037663">
    <property type="entry name" value="Acetyltransf_GNAT_prd"/>
    <property type="match status" value="1"/>
</dbReference>
<dbReference type="PANTHER" id="PTHR43072:SF51">
    <property type="entry name" value="ABC SUPERFAMILY TRANSPORT PROTEIN"/>
    <property type="match status" value="1"/>
</dbReference>
<evidence type="ECO:0000256" key="2">
    <source>
        <dbReference type="ARBA" id="ARBA00023315"/>
    </source>
</evidence>
<feature type="domain" description="N-acetyltransferase" evidence="3">
    <location>
        <begin position="1"/>
        <end position="140"/>
    </location>
</feature>
<evidence type="ECO:0000256" key="1">
    <source>
        <dbReference type="ARBA" id="ARBA00022679"/>
    </source>
</evidence>
<dbReference type="RefSeq" id="WP_119150344.1">
    <property type="nucleotide sequence ID" value="NZ_JBHSOV010000028.1"/>
</dbReference>
<reference evidence="4 5" key="1">
    <citation type="submission" date="2018-09" db="EMBL/GenBank/DDBJ databases">
        <title>Cohnella cavernae sp. nov., isolated from a karst cave.</title>
        <authorList>
            <person name="Zhu H."/>
        </authorList>
    </citation>
    <scope>NUCLEOTIDE SEQUENCE [LARGE SCALE GENOMIC DNA]</scope>
    <source>
        <strain evidence="4 5">K2E09-144</strain>
    </source>
</reference>
<keyword evidence="1 4" id="KW-0808">Transferase</keyword>
<dbReference type="CDD" id="cd04301">
    <property type="entry name" value="NAT_SF"/>
    <property type="match status" value="1"/>
</dbReference>
<dbReference type="GO" id="GO:0016747">
    <property type="term" value="F:acyltransferase activity, transferring groups other than amino-acyl groups"/>
    <property type="evidence" value="ECO:0007669"/>
    <property type="project" value="InterPro"/>
</dbReference>
<name>A0A398CHP2_9BACL</name>
<organism evidence="4 5">
    <name type="scientific">Cohnella faecalis</name>
    <dbReference type="NCBI Taxonomy" id="2315694"/>
    <lineage>
        <taxon>Bacteria</taxon>
        <taxon>Bacillati</taxon>
        <taxon>Bacillota</taxon>
        <taxon>Bacilli</taxon>
        <taxon>Bacillales</taxon>
        <taxon>Paenibacillaceae</taxon>
        <taxon>Cohnella</taxon>
    </lineage>
</organism>
<accession>A0A398CHP2</accession>
<dbReference type="SUPFAM" id="SSF55729">
    <property type="entry name" value="Acyl-CoA N-acyltransferases (Nat)"/>
    <property type="match status" value="1"/>
</dbReference>
<dbReference type="PROSITE" id="PS51186">
    <property type="entry name" value="GNAT"/>
    <property type="match status" value="1"/>
</dbReference>
<dbReference type="InterPro" id="IPR000182">
    <property type="entry name" value="GNAT_dom"/>
</dbReference>
<dbReference type="PANTHER" id="PTHR43072">
    <property type="entry name" value="N-ACETYLTRANSFERASE"/>
    <property type="match status" value="1"/>
</dbReference>
<evidence type="ECO:0000313" key="5">
    <source>
        <dbReference type="Proteomes" id="UP000266340"/>
    </source>
</evidence>